<comment type="caution">
    <text evidence="2">The sequence shown here is derived from an EMBL/GenBank/DDBJ whole genome shotgun (WGS) entry which is preliminary data.</text>
</comment>
<dbReference type="Proteomes" id="UP000299102">
    <property type="component" value="Unassembled WGS sequence"/>
</dbReference>
<reference evidence="2 3" key="1">
    <citation type="journal article" date="2019" name="Commun. Biol.">
        <title>The bagworm genome reveals a unique fibroin gene that provides high tensile strength.</title>
        <authorList>
            <person name="Kono N."/>
            <person name="Nakamura H."/>
            <person name="Ohtoshi R."/>
            <person name="Tomita M."/>
            <person name="Numata K."/>
            <person name="Arakawa K."/>
        </authorList>
    </citation>
    <scope>NUCLEOTIDE SEQUENCE [LARGE SCALE GENOMIC DNA]</scope>
</reference>
<keyword evidence="1" id="KW-0812">Transmembrane</keyword>
<organism evidence="2 3">
    <name type="scientific">Eumeta variegata</name>
    <name type="common">Bagworm moth</name>
    <name type="synonym">Eumeta japonica</name>
    <dbReference type="NCBI Taxonomy" id="151549"/>
    <lineage>
        <taxon>Eukaryota</taxon>
        <taxon>Metazoa</taxon>
        <taxon>Ecdysozoa</taxon>
        <taxon>Arthropoda</taxon>
        <taxon>Hexapoda</taxon>
        <taxon>Insecta</taxon>
        <taxon>Pterygota</taxon>
        <taxon>Neoptera</taxon>
        <taxon>Endopterygota</taxon>
        <taxon>Lepidoptera</taxon>
        <taxon>Glossata</taxon>
        <taxon>Ditrysia</taxon>
        <taxon>Tineoidea</taxon>
        <taxon>Psychidae</taxon>
        <taxon>Oiketicinae</taxon>
        <taxon>Eumeta</taxon>
    </lineage>
</organism>
<keyword evidence="1" id="KW-1133">Transmembrane helix</keyword>
<protein>
    <submittedName>
        <fullName evidence="2">Uncharacterized protein</fullName>
    </submittedName>
</protein>
<keyword evidence="1" id="KW-0472">Membrane</keyword>
<evidence type="ECO:0000313" key="3">
    <source>
        <dbReference type="Proteomes" id="UP000299102"/>
    </source>
</evidence>
<evidence type="ECO:0000313" key="2">
    <source>
        <dbReference type="EMBL" id="GBP96039.1"/>
    </source>
</evidence>
<keyword evidence="3" id="KW-1185">Reference proteome</keyword>
<dbReference type="EMBL" id="BGZK01002724">
    <property type="protein sequence ID" value="GBP96039.1"/>
    <property type="molecule type" value="Genomic_DNA"/>
</dbReference>
<dbReference type="AlphaFoldDB" id="A0A4C2AA14"/>
<sequence>MTRCPAPRRAGRDSVNSSVVVVQRRVGLRGGAPLLGAYALAMCVESLTLALLALSLQRHRHRSRCRPPPRYKPPSLAWALPLSSCFLPDHFVSLYYFATSIEQCNVPHEIGQYSKNRFASTCPTPVGSYDVIA</sequence>
<accession>A0A4C2AA14</accession>
<evidence type="ECO:0000256" key="1">
    <source>
        <dbReference type="SAM" id="Phobius"/>
    </source>
</evidence>
<gene>
    <name evidence="2" type="ORF">EVAR_79979_1</name>
</gene>
<feature type="transmembrane region" description="Helical" evidence="1">
    <location>
        <begin position="35"/>
        <end position="56"/>
    </location>
</feature>
<name>A0A4C2AA14_EUMVA</name>
<proteinExistence type="predicted"/>